<evidence type="ECO:0000256" key="8">
    <source>
        <dbReference type="ARBA" id="ARBA00022989"/>
    </source>
</evidence>
<evidence type="ECO:0000313" key="20">
    <source>
        <dbReference type="Proteomes" id="UP000236754"/>
    </source>
</evidence>
<evidence type="ECO:0000256" key="1">
    <source>
        <dbReference type="ARBA" id="ARBA00004651"/>
    </source>
</evidence>
<comment type="similarity">
    <text evidence="3 16">Belongs to the CDP-alcohol phosphatidyltransferase class-I family.</text>
</comment>
<gene>
    <name evidence="19" type="ORF">SAMN05216223_10311</name>
</gene>
<protein>
    <recommendedName>
        <fullName evidence="15">CDP-diacylglycerol--glycerol-3-phosphate 3-phosphatidyltransferase</fullName>
        <ecNumber evidence="15">2.7.8.5</ecNumber>
    </recommendedName>
</protein>
<name>A0A1H5WW97_9ACTN</name>
<evidence type="ECO:0000256" key="10">
    <source>
        <dbReference type="ARBA" id="ARBA00023136"/>
    </source>
</evidence>
<feature type="compositionally biased region" description="Low complexity" evidence="17">
    <location>
        <begin position="13"/>
        <end position="25"/>
    </location>
</feature>
<dbReference type="GO" id="GO:0046474">
    <property type="term" value="P:glycerophospholipid biosynthetic process"/>
    <property type="evidence" value="ECO:0007669"/>
    <property type="project" value="TreeGrafter"/>
</dbReference>
<dbReference type="FunFam" id="1.20.120.1760:FF:000007">
    <property type="entry name" value="CDP-diacylglycerol--glycerol-3-phosphate 3-phosphatidyltransferase"/>
    <property type="match status" value="1"/>
</dbReference>
<dbReference type="InterPro" id="IPR050324">
    <property type="entry name" value="CDP-alcohol_PTase-I"/>
</dbReference>
<keyword evidence="7 18" id="KW-0812">Transmembrane</keyword>
<comment type="pathway">
    <text evidence="2">Lipid metabolism; phospholipid metabolism.</text>
</comment>
<evidence type="ECO:0000256" key="12">
    <source>
        <dbReference type="ARBA" id="ARBA00023264"/>
    </source>
</evidence>
<dbReference type="RefSeq" id="WP_235031893.1">
    <property type="nucleotide sequence ID" value="NZ_FNVU01000003.1"/>
</dbReference>
<evidence type="ECO:0000256" key="11">
    <source>
        <dbReference type="ARBA" id="ARBA00023209"/>
    </source>
</evidence>
<dbReference type="Pfam" id="PF01066">
    <property type="entry name" value="CDP-OH_P_transf"/>
    <property type="match status" value="1"/>
</dbReference>
<evidence type="ECO:0000256" key="17">
    <source>
        <dbReference type="SAM" id="MobiDB-lite"/>
    </source>
</evidence>
<dbReference type="InterPro" id="IPR000462">
    <property type="entry name" value="CDP-OH_P_trans"/>
</dbReference>
<keyword evidence="6 16" id="KW-0808">Transferase</keyword>
<dbReference type="Gene3D" id="1.20.120.1760">
    <property type="match status" value="1"/>
</dbReference>
<evidence type="ECO:0000256" key="2">
    <source>
        <dbReference type="ARBA" id="ARBA00005074"/>
    </source>
</evidence>
<accession>A0A1H5WW97</accession>
<reference evidence="19 20" key="1">
    <citation type="submission" date="2016-10" db="EMBL/GenBank/DDBJ databases">
        <authorList>
            <person name="de Groot N.N."/>
        </authorList>
    </citation>
    <scope>NUCLEOTIDE SEQUENCE [LARGE SCALE GENOMIC DNA]</scope>
    <source>
        <strain evidence="19 20">CGMCC 4.2023</strain>
    </source>
</reference>
<comment type="function">
    <text evidence="14">Probably catalyzes the synthesis of phosphatidylglycerophosphate by transferring a phosphatidyl group from CDP-diacylglycerol to glycerol 3-phosphate.</text>
</comment>
<evidence type="ECO:0000256" key="9">
    <source>
        <dbReference type="ARBA" id="ARBA00023098"/>
    </source>
</evidence>
<dbReference type="Proteomes" id="UP000236754">
    <property type="component" value="Unassembled WGS sequence"/>
</dbReference>
<evidence type="ECO:0000256" key="16">
    <source>
        <dbReference type="RuleBase" id="RU003750"/>
    </source>
</evidence>
<dbReference type="EMBL" id="FNVU01000003">
    <property type="protein sequence ID" value="SEG03889.1"/>
    <property type="molecule type" value="Genomic_DNA"/>
</dbReference>
<dbReference type="GO" id="GO:0008444">
    <property type="term" value="F:CDP-diacylglycerol-glycerol-3-phosphate 3-phosphatidyltransferase activity"/>
    <property type="evidence" value="ECO:0007669"/>
    <property type="project" value="UniProtKB-UniRule"/>
</dbReference>
<evidence type="ECO:0000256" key="7">
    <source>
        <dbReference type="ARBA" id="ARBA00022692"/>
    </source>
</evidence>
<keyword evidence="10 18" id="KW-0472">Membrane</keyword>
<dbReference type="AlphaFoldDB" id="A0A1H5WW97"/>
<keyword evidence="12" id="KW-1208">Phospholipid metabolism</keyword>
<dbReference type="InterPro" id="IPR004570">
    <property type="entry name" value="Phosphatidylglycerol_P_synth"/>
</dbReference>
<evidence type="ECO:0000256" key="18">
    <source>
        <dbReference type="SAM" id="Phobius"/>
    </source>
</evidence>
<keyword evidence="8 18" id="KW-1133">Transmembrane helix</keyword>
<feature type="transmembrane region" description="Helical" evidence="18">
    <location>
        <begin position="150"/>
        <end position="169"/>
    </location>
</feature>
<dbReference type="UniPathway" id="UPA00085"/>
<evidence type="ECO:0000256" key="5">
    <source>
        <dbReference type="ARBA" id="ARBA00022516"/>
    </source>
</evidence>
<dbReference type="GO" id="GO:0005886">
    <property type="term" value="C:plasma membrane"/>
    <property type="evidence" value="ECO:0007669"/>
    <property type="project" value="UniProtKB-SubCell"/>
</dbReference>
<feature type="region of interest" description="Disordered" evidence="17">
    <location>
        <begin position="271"/>
        <end position="363"/>
    </location>
</feature>
<feature type="region of interest" description="Disordered" evidence="17">
    <location>
        <begin position="1"/>
        <end position="47"/>
    </location>
</feature>
<organism evidence="19 20">
    <name type="scientific">Actinacidiphila yanglinensis</name>
    <dbReference type="NCBI Taxonomy" id="310779"/>
    <lineage>
        <taxon>Bacteria</taxon>
        <taxon>Bacillati</taxon>
        <taxon>Actinomycetota</taxon>
        <taxon>Actinomycetes</taxon>
        <taxon>Kitasatosporales</taxon>
        <taxon>Streptomycetaceae</taxon>
        <taxon>Actinacidiphila</taxon>
    </lineage>
</organism>
<dbReference type="PROSITE" id="PS00379">
    <property type="entry name" value="CDP_ALCOHOL_P_TRANSF"/>
    <property type="match status" value="1"/>
</dbReference>
<evidence type="ECO:0000256" key="6">
    <source>
        <dbReference type="ARBA" id="ARBA00022679"/>
    </source>
</evidence>
<keyword evidence="9" id="KW-0443">Lipid metabolism</keyword>
<feature type="transmembrane region" description="Helical" evidence="18">
    <location>
        <begin position="181"/>
        <end position="200"/>
    </location>
</feature>
<keyword evidence="4" id="KW-1003">Cell membrane</keyword>
<evidence type="ECO:0000313" key="19">
    <source>
        <dbReference type="EMBL" id="SEG03889.1"/>
    </source>
</evidence>
<dbReference type="EC" id="2.7.8.5" evidence="15"/>
<keyword evidence="20" id="KW-1185">Reference proteome</keyword>
<evidence type="ECO:0000256" key="4">
    <source>
        <dbReference type="ARBA" id="ARBA00022475"/>
    </source>
</evidence>
<evidence type="ECO:0000256" key="14">
    <source>
        <dbReference type="ARBA" id="ARBA00053364"/>
    </source>
</evidence>
<dbReference type="NCBIfam" id="TIGR00560">
    <property type="entry name" value="pgsA"/>
    <property type="match status" value="1"/>
</dbReference>
<dbReference type="InterPro" id="IPR043130">
    <property type="entry name" value="CDP-OH_PTrfase_TM_dom"/>
</dbReference>
<keyword evidence="11" id="KW-0594">Phospholipid biosynthesis</keyword>
<evidence type="ECO:0000256" key="15">
    <source>
        <dbReference type="NCBIfam" id="TIGR00560"/>
    </source>
</evidence>
<sequence>MTGGAESTPPPLRGATAARPAAAGDQGSGRGGVSAGSRAEGGRDGAARGVRATGQAGLWNVANLLTMTRLVLVPGFVLLLVHGDGHDPVWRSFAWAAFAIAMITDLFDGELARRYGLVTDFGKIADPIADKAIMGAALVGLSALGDLPWWVTGVILFRELGITLMRFWVIRHGVIPASRGGKLKTLTQGVAVGMYILVLTGPLASIRAWIMVVAVVLTVATGVDYVRQAVVLRRAGLAAEAADRAEPAAVAESAVPGAAASVPAAADAPADAAAQAATPPSATVPSSAPSPLSATSTSPAAGSRTGTGSGGAHRMDGPTAEGPAAAPDAGSAQVTTSAPGSAPPSAPLSAPAPAAERERQQGV</sequence>
<comment type="catalytic activity">
    <reaction evidence="13">
        <text>a CDP-1,2-diacyl-sn-glycerol + sn-glycerol 3-phosphate = a 1,2-diacyl-sn-glycero-3-phospho-(1'-sn-glycero-3'-phosphate) + CMP + H(+)</text>
        <dbReference type="Rhea" id="RHEA:12593"/>
        <dbReference type="ChEBI" id="CHEBI:15378"/>
        <dbReference type="ChEBI" id="CHEBI:57597"/>
        <dbReference type="ChEBI" id="CHEBI:58332"/>
        <dbReference type="ChEBI" id="CHEBI:60110"/>
        <dbReference type="ChEBI" id="CHEBI:60377"/>
        <dbReference type="EC" id="2.7.8.5"/>
    </reaction>
</comment>
<feature type="compositionally biased region" description="Low complexity" evidence="17">
    <location>
        <begin position="271"/>
        <end position="304"/>
    </location>
</feature>
<dbReference type="PANTHER" id="PTHR14269">
    <property type="entry name" value="CDP-DIACYLGLYCEROL--GLYCEROL-3-PHOSPHATE 3-PHOSPHATIDYLTRANSFERASE-RELATED"/>
    <property type="match status" value="1"/>
</dbReference>
<dbReference type="InterPro" id="IPR048254">
    <property type="entry name" value="CDP_ALCOHOL_P_TRANSF_CS"/>
</dbReference>
<dbReference type="PANTHER" id="PTHR14269:SF52">
    <property type="entry name" value="PHOSPHATIDYLGLYCEROPHOSPHATE SYNTHASE-RELATED"/>
    <property type="match status" value="1"/>
</dbReference>
<comment type="subcellular location">
    <subcellularLocation>
        <location evidence="1">Cell membrane</location>
        <topology evidence="1">Multi-pass membrane protein</topology>
    </subcellularLocation>
</comment>
<evidence type="ECO:0000256" key="3">
    <source>
        <dbReference type="ARBA" id="ARBA00010441"/>
    </source>
</evidence>
<evidence type="ECO:0000256" key="13">
    <source>
        <dbReference type="ARBA" id="ARBA00048586"/>
    </source>
</evidence>
<proteinExistence type="inferred from homology"/>
<keyword evidence="5" id="KW-0444">Lipid biosynthesis</keyword>
<feature type="transmembrane region" description="Helical" evidence="18">
    <location>
        <begin position="61"/>
        <end position="83"/>
    </location>
</feature>